<dbReference type="KEGG" id="gni:GNIT_1004"/>
<keyword evidence="2" id="KW-1185">Reference proteome</keyword>
<proteinExistence type="predicted"/>
<dbReference type="AlphaFoldDB" id="G4QK19"/>
<evidence type="ECO:0000313" key="2">
    <source>
        <dbReference type="Proteomes" id="UP000009282"/>
    </source>
</evidence>
<dbReference type="InterPro" id="IPR019621">
    <property type="entry name" value="DUF2491"/>
</dbReference>
<accession>G4QK19</accession>
<dbReference type="STRING" id="1085623.GNIT_1004"/>
<gene>
    <name evidence="1" type="ordered locus">GNIT_1004</name>
</gene>
<dbReference type="HOGENOM" id="CLU_100935_0_1_6"/>
<evidence type="ECO:0000313" key="1">
    <source>
        <dbReference type="EMBL" id="AEP29141.1"/>
    </source>
</evidence>
<sequence>MFGKLFGKKDKPQAHKPDTPEIMGLYLGGSFELDTLKLKLIEPSLKINGAANKHLIQAVGKVILDSGGTMFRFYTDDDAYLQVITDGGETENHITDVKLWYFYDTKTVGSETQWQDLLKNGISQPIYKLGDDAYERVWDAVGEISPPVAMTETTFEEDGDVTTTDQFIMLYEKSISEDDVESVLVSGEEKIVGNNHDRCLVISTGFNLSPADIIING</sequence>
<dbReference type="Proteomes" id="UP000009282">
    <property type="component" value="Chromosome"/>
</dbReference>
<name>G4QK19_GLANF</name>
<organism evidence="1 2">
    <name type="scientific">Glaciecola nitratireducens (strain JCM 12485 / KCTC 12276 / FR1064)</name>
    <dbReference type="NCBI Taxonomy" id="1085623"/>
    <lineage>
        <taxon>Bacteria</taxon>
        <taxon>Pseudomonadati</taxon>
        <taxon>Pseudomonadota</taxon>
        <taxon>Gammaproteobacteria</taxon>
        <taxon>Alteromonadales</taxon>
        <taxon>Alteromonadaceae</taxon>
        <taxon>Brumicola</taxon>
    </lineage>
</organism>
<dbReference type="Pfam" id="PF10679">
    <property type="entry name" value="DUF2491"/>
    <property type="match status" value="1"/>
</dbReference>
<dbReference type="eggNOG" id="ENOG502ZAIQ">
    <property type="taxonomic scope" value="Bacteria"/>
</dbReference>
<dbReference type="RefSeq" id="WP_014108016.1">
    <property type="nucleotide sequence ID" value="NC_016041.1"/>
</dbReference>
<reference evidence="1 2" key="1">
    <citation type="journal article" date="2011" name="J. Bacteriol.">
        <title>Complete genome sequence of seawater bacterium Glaciecola nitratireducens FR1064T.</title>
        <authorList>
            <person name="Bian F."/>
            <person name="Qin Q.L."/>
            <person name="Xie B.B."/>
            <person name="Shu Y.L."/>
            <person name="Zhang X.Y."/>
            <person name="Yu Y."/>
            <person name="Chen B."/>
            <person name="Chen X.L."/>
            <person name="Zhou B.C."/>
            <person name="Zhang Y.Z."/>
        </authorList>
    </citation>
    <scope>NUCLEOTIDE SEQUENCE [LARGE SCALE GENOMIC DNA]</scope>
    <source>
        <strain evidence="2">JCM 12485 / KCTC 12276 / FR1064</strain>
    </source>
</reference>
<dbReference type="EMBL" id="CP003060">
    <property type="protein sequence ID" value="AEP29141.1"/>
    <property type="molecule type" value="Genomic_DNA"/>
</dbReference>
<evidence type="ECO:0008006" key="3">
    <source>
        <dbReference type="Google" id="ProtNLM"/>
    </source>
</evidence>
<protein>
    <recommendedName>
        <fullName evidence="3">DUF2491 domain-containing protein</fullName>
    </recommendedName>
</protein>
<dbReference type="OrthoDB" id="6148994at2"/>